<sequence length="167" mass="18624">MAEIGLFDPFLTFKFKLYFDGGAQPVAGIQKVGPIKRKTEAIMWRDGAHPHNSQSAIPGGSTFETIAFEQGLGLDDGRFEDWALSVSDWKNGDGAFKKANYRRTLRIEFLDMTGQLAQTTGGRKLNYVLDGAWVSEYQALPELDSKSMNTIGISSFTVNIEGWHRQQ</sequence>
<dbReference type="PANTHER" id="PTHR38009">
    <property type="entry name" value="CONSERVED HYPOTHETICAL PHAGE TAIL PROTEIN"/>
    <property type="match status" value="1"/>
</dbReference>
<keyword evidence="2" id="KW-1185">Reference proteome</keyword>
<dbReference type="PANTHER" id="PTHR38009:SF1">
    <property type="entry name" value="CONSERVED HYPOTHETICAL PHAGE TAIL PROTEIN"/>
    <property type="match status" value="1"/>
</dbReference>
<proteinExistence type="predicted"/>
<reference evidence="1" key="1">
    <citation type="submission" date="2022-10" db="EMBL/GenBank/DDBJ databases">
        <title>Hoeflea sp. J2-29, isolated from marine algae.</title>
        <authorList>
            <person name="Kristyanto S."/>
            <person name="Kim J.M."/>
            <person name="Jeon C.O."/>
        </authorList>
    </citation>
    <scope>NUCLEOTIDE SEQUENCE</scope>
    <source>
        <strain evidence="1">J2-29</strain>
    </source>
</reference>
<evidence type="ECO:0000313" key="2">
    <source>
        <dbReference type="Proteomes" id="UP001081283"/>
    </source>
</evidence>
<comment type="caution">
    <text evidence="1">The sequence shown here is derived from an EMBL/GenBank/DDBJ whole genome shotgun (WGS) entry which is preliminary data.</text>
</comment>
<dbReference type="Pfam" id="PF06841">
    <property type="entry name" value="Phage_T4_gp19"/>
    <property type="match status" value="1"/>
</dbReference>
<accession>A0ABT3YL11</accession>
<protein>
    <submittedName>
        <fullName evidence="1">Phage tail protein</fullName>
    </submittedName>
</protein>
<gene>
    <name evidence="1" type="ORF">OEG82_21550</name>
</gene>
<dbReference type="InterPro" id="IPR010667">
    <property type="entry name" value="Phage_T4_Gp19"/>
</dbReference>
<dbReference type="Proteomes" id="UP001081283">
    <property type="component" value="Unassembled WGS sequence"/>
</dbReference>
<dbReference type="EMBL" id="JAOVZQ010000001">
    <property type="protein sequence ID" value="MCY0096577.1"/>
    <property type="molecule type" value="Genomic_DNA"/>
</dbReference>
<name>A0ABT3YL11_9HYPH</name>
<dbReference type="InterPro" id="IPR011747">
    <property type="entry name" value="CHP02241"/>
</dbReference>
<dbReference type="RefSeq" id="WP_267614389.1">
    <property type="nucleotide sequence ID" value="NZ_JAOVZQ010000001.1"/>
</dbReference>
<evidence type="ECO:0000313" key="1">
    <source>
        <dbReference type="EMBL" id="MCY0096577.1"/>
    </source>
</evidence>
<organism evidence="1 2">
    <name type="scientific">Hoeflea ulvae</name>
    <dbReference type="NCBI Taxonomy" id="2983764"/>
    <lineage>
        <taxon>Bacteria</taxon>
        <taxon>Pseudomonadati</taxon>
        <taxon>Pseudomonadota</taxon>
        <taxon>Alphaproteobacteria</taxon>
        <taxon>Hyphomicrobiales</taxon>
        <taxon>Rhizobiaceae</taxon>
        <taxon>Hoeflea</taxon>
    </lineage>
</organism>